<evidence type="ECO:0000313" key="1">
    <source>
        <dbReference type="EMBL" id="HIH08898.1"/>
    </source>
</evidence>
<dbReference type="Proteomes" id="UP000683213">
    <property type="component" value="Unassembled WGS sequence"/>
</dbReference>
<organism evidence="1 3">
    <name type="scientific">Candidatus Iainarchaeum sp</name>
    <dbReference type="NCBI Taxonomy" id="3101447"/>
    <lineage>
        <taxon>Archaea</taxon>
        <taxon>Candidatus Iainarchaeota</taxon>
        <taxon>Candidatus Iainarchaeia</taxon>
        <taxon>Candidatus Iainarchaeales</taxon>
        <taxon>Candidatus Iainarchaeaceae</taxon>
        <taxon>Candidatus Iainarchaeum</taxon>
    </lineage>
</organism>
<dbReference type="Proteomes" id="UP000577419">
    <property type="component" value="Unassembled WGS sequence"/>
</dbReference>
<protein>
    <submittedName>
        <fullName evidence="1">Uncharacterized protein</fullName>
    </submittedName>
</protein>
<evidence type="ECO:0000313" key="2">
    <source>
        <dbReference type="EMBL" id="MBS3059033.1"/>
    </source>
</evidence>
<sequence length="184" mass="21627">MQQKDIPEEIREVVGGMRRDFRFAPELKTSLLGRTIEEIEKSKIFPVKGFCPEQVVVGASRFQKKGFPSYVRVYRRDKSKRKYHFVLEVVTRNGNFTIDFRDGGNVLVDRTVDWVERRPGIRSSKKPFSLKENQSLSEMFKSPLISFRSAIKPLLPRNWPLKINRKKNSQAAKRLNSNWSIRRR</sequence>
<dbReference type="EMBL" id="JAGVWF010000018">
    <property type="protein sequence ID" value="MBS3059033.1"/>
    <property type="molecule type" value="Genomic_DNA"/>
</dbReference>
<reference evidence="1" key="1">
    <citation type="journal article" date="2020" name="bioRxiv">
        <title>A rank-normalized archaeal taxonomy based on genome phylogeny resolves widespread incomplete and uneven classifications.</title>
        <authorList>
            <person name="Rinke C."/>
            <person name="Chuvochina M."/>
            <person name="Mussig A.J."/>
            <person name="Chaumeil P.-A."/>
            <person name="Waite D.W."/>
            <person name="Whitman W.B."/>
            <person name="Parks D.H."/>
            <person name="Hugenholtz P."/>
        </authorList>
    </citation>
    <scope>NUCLEOTIDE SEQUENCE</scope>
    <source>
        <strain evidence="1">UBA10011</strain>
    </source>
</reference>
<accession>A0A7J4ITQ7</accession>
<dbReference type="EMBL" id="DUFG01000029">
    <property type="protein sequence ID" value="HIH08898.1"/>
    <property type="molecule type" value="Genomic_DNA"/>
</dbReference>
<reference evidence="2" key="3">
    <citation type="submission" date="2021-05" db="EMBL/GenBank/DDBJ databases">
        <title>Protein family content uncovers lineage relationships and bacterial pathway maintenance mechanisms in DPANN archaea.</title>
        <authorList>
            <person name="Castelle C.J."/>
            <person name="Meheust R."/>
            <person name="Jaffe A.L."/>
            <person name="Seitz K."/>
            <person name="Gong X."/>
            <person name="Baker B.J."/>
            <person name="Banfield J.F."/>
        </authorList>
    </citation>
    <scope>NUCLEOTIDE SEQUENCE</scope>
    <source>
        <strain evidence="2">RIFCSPHIGHO2_01_FULL_GW2011_AR10_43_9</strain>
    </source>
</reference>
<gene>
    <name evidence="1" type="ORF">HA237_06035</name>
    <name evidence="2" type="ORF">J4224_01260</name>
</gene>
<reference evidence="2" key="2">
    <citation type="submission" date="2021-03" db="EMBL/GenBank/DDBJ databases">
        <authorList>
            <person name="Jaffe A."/>
        </authorList>
    </citation>
    <scope>NUCLEOTIDE SEQUENCE</scope>
    <source>
        <strain evidence="2">RIFCSPHIGHO2_01_FULL_GW2011_AR10_43_9</strain>
    </source>
</reference>
<name>A0A7J4ITQ7_9ARCH</name>
<dbReference type="AlphaFoldDB" id="A0A7J4ITQ7"/>
<evidence type="ECO:0000313" key="3">
    <source>
        <dbReference type="Proteomes" id="UP000577419"/>
    </source>
</evidence>
<proteinExistence type="predicted"/>
<comment type="caution">
    <text evidence="1">The sequence shown here is derived from an EMBL/GenBank/DDBJ whole genome shotgun (WGS) entry which is preliminary data.</text>
</comment>